<protein>
    <recommendedName>
        <fullName evidence="3">DUF4221 domain-containing protein</fullName>
    </recommendedName>
</protein>
<evidence type="ECO:0000313" key="2">
    <source>
        <dbReference type="Proteomes" id="UP000647133"/>
    </source>
</evidence>
<accession>A0ABR9AMS1</accession>
<evidence type="ECO:0000313" key="1">
    <source>
        <dbReference type="EMBL" id="MBD8489834.1"/>
    </source>
</evidence>
<reference evidence="1 2" key="1">
    <citation type="submission" date="2020-09" db="EMBL/GenBank/DDBJ databases">
        <title>Echinicola sp. CAU 1574 isolated from sand of Sido Beach.</title>
        <authorList>
            <person name="Kim W."/>
        </authorList>
    </citation>
    <scope>NUCLEOTIDE SEQUENCE [LARGE SCALE GENOMIC DNA]</scope>
    <source>
        <strain evidence="1 2">CAU 1574</strain>
    </source>
</reference>
<organism evidence="1 2">
    <name type="scientific">Echinicola arenosa</name>
    <dbReference type="NCBI Taxonomy" id="2774144"/>
    <lineage>
        <taxon>Bacteria</taxon>
        <taxon>Pseudomonadati</taxon>
        <taxon>Bacteroidota</taxon>
        <taxon>Cytophagia</taxon>
        <taxon>Cytophagales</taxon>
        <taxon>Cyclobacteriaceae</taxon>
        <taxon>Echinicola</taxon>
    </lineage>
</organism>
<evidence type="ECO:0008006" key="3">
    <source>
        <dbReference type="Google" id="ProtNLM"/>
    </source>
</evidence>
<proteinExistence type="predicted"/>
<comment type="caution">
    <text evidence="1">The sequence shown here is derived from an EMBL/GenBank/DDBJ whole genome shotgun (WGS) entry which is preliminary data.</text>
</comment>
<keyword evidence="2" id="KW-1185">Reference proteome</keyword>
<dbReference type="EMBL" id="JACYTQ010000004">
    <property type="protein sequence ID" value="MBD8489834.1"/>
    <property type="molecule type" value="Genomic_DNA"/>
</dbReference>
<dbReference type="PROSITE" id="PS51257">
    <property type="entry name" value="PROKAR_LIPOPROTEIN"/>
    <property type="match status" value="1"/>
</dbReference>
<dbReference type="RefSeq" id="WP_192010717.1">
    <property type="nucleotide sequence ID" value="NZ_JACYTQ010000004.1"/>
</dbReference>
<dbReference type="Proteomes" id="UP000647133">
    <property type="component" value="Unassembled WGS sequence"/>
</dbReference>
<gene>
    <name evidence="1" type="ORF">IFO69_13835</name>
</gene>
<name>A0ABR9AMS1_9BACT</name>
<sequence length="397" mass="45755">MKFPHIQYSYALTLVLGLFACSTSEKKKEQGPTSPLELEVVDSLVVHELEPLVMDDHMASLGYYLLRNTKSRQPLLVDEKGAVIKEFDILHDGPDGIGSFGTGYRLLDDSLWVAQNLMTGYHVFDYQGKKIKELPSERAGLFSISIYSNRTTFTPYVKNGNGYIIGEEPNAFDHKEISAEELGPKFYGLAETIFNYDIEKESQEMITTFPETWEPRAKERFVGQAFPLVAMNRKTMEMALLPTVGNQLFIYDYKGEAPILIDTVRLTHRYRPDEAREVDLNTERWFDDYPLFTDLRVFGDGYLVGFYTRIPKEVMKELRAKSEEYYKLPEFQEANDQYAKPYYIYVKDGEQIGVIDKLPVHGVVDFADELGVLFVNDNGDPEIERDYNVFYKLKVKE</sequence>